<dbReference type="OrthoDB" id="1929979at2759"/>
<protein>
    <recommendedName>
        <fullName evidence="1">Reverse transcriptase Ty1/copia-type domain-containing protein</fullName>
    </recommendedName>
</protein>
<name>A0A2Z7AP57_9LAMI</name>
<evidence type="ECO:0000313" key="3">
    <source>
        <dbReference type="Proteomes" id="UP000250235"/>
    </source>
</evidence>
<feature type="domain" description="Reverse transcriptase Ty1/copia-type" evidence="1">
    <location>
        <begin position="7"/>
        <end position="83"/>
    </location>
</feature>
<accession>A0A2Z7AP57</accession>
<dbReference type="Proteomes" id="UP000250235">
    <property type="component" value="Unassembled WGS sequence"/>
</dbReference>
<organism evidence="2 3">
    <name type="scientific">Dorcoceras hygrometricum</name>
    <dbReference type="NCBI Taxonomy" id="472368"/>
    <lineage>
        <taxon>Eukaryota</taxon>
        <taxon>Viridiplantae</taxon>
        <taxon>Streptophyta</taxon>
        <taxon>Embryophyta</taxon>
        <taxon>Tracheophyta</taxon>
        <taxon>Spermatophyta</taxon>
        <taxon>Magnoliopsida</taxon>
        <taxon>eudicotyledons</taxon>
        <taxon>Gunneridae</taxon>
        <taxon>Pentapetalae</taxon>
        <taxon>asterids</taxon>
        <taxon>lamiids</taxon>
        <taxon>Lamiales</taxon>
        <taxon>Gesneriaceae</taxon>
        <taxon>Didymocarpoideae</taxon>
        <taxon>Trichosporeae</taxon>
        <taxon>Loxocarpinae</taxon>
        <taxon>Dorcoceras</taxon>
    </lineage>
</organism>
<reference evidence="2 3" key="1">
    <citation type="journal article" date="2015" name="Proc. Natl. Acad. Sci. U.S.A.">
        <title>The resurrection genome of Boea hygrometrica: A blueprint for survival of dehydration.</title>
        <authorList>
            <person name="Xiao L."/>
            <person name="Yang G."/>
            <person name="Zhang L."/>
            <person name="Yang X."/>
            <person name="Zhao S."/>
            <person name="Ji Z."/>
            <person name="Zhou Q."/>
            <person name="Hu M."/>
            <person name="Wang Y."/>
            <person name="Chen M."/>
            <person name="Xu Y."/>
            <person name="Jin H."/>
            <person name="Xiao X."/>
            <person name="Hu G."/>
            <person name="Bao F."/>
            <person name="Hu Y."/>
            <person name="Wan P."/>
            <person name="Li L."/>
            <person name="Deng X."/>
            <person name="Kuang T."/>
            <person name="Xiang C."/>
            <person name="Zhu J.K."/>
            <person name="Oliver M.J."/>
            <person name="He Y."/>
        </authorList>
    </citation>
    <scope>NUCLEOTIDE SEQUENCE [LARGE SCALE GENOMIC DNA]</scope>
    <source>
        <strain evidence="3">cv. XS01</strain>
    </source>
</reference>
<dbReference type="Pfam" id="PF07727">
    <property type="entry name" value="RVT_2"/>
    <property type="match status" value="1"/>
</dbReference>
<dbReference type="AlphaFoldDB" id="A0A2Z7AP57"/>
<gene>
    <name evidence="2" type="ORF">F511_04997</name>
</gene>
<evidence type="ECO:0000313" key="2">
    <source>
        <dbReference type="EMBL" id="KZV23158.1"/>
    </source>
</evidence>
<proteinExistence type="predicted"/>
<dbReference type="EMBL" id="KV013947">
    <property type="protein sequence ID" value="KZV23158.1"/>
    <property type="molecule type" value="Genomic_DNA"/>
</dbReference>
<sequence length="87" mass="9853">MKALVKNKTWELMPLPKDKKTVGCKWVFNVKLNSDGSLERYKARLVARGYTQTYGIDYQETFAPVAKLNTIRILLSIAATLEEMSVG</sequence>
<dbReference type="InterPro" id="IPR013103">
    <property type="entry name" value="RVT_2"/>
</dbReference>
<evidence type="ECO:0000259" key="1">
    <source>
        <dbReference type="Pfam" id="PF07727"/>
    </source>
</evidence>
<keyword evidence="3" id="KW-1185">Reference proteome</keyword>